<dbReference type="STRING" id="68775.A0A5C3LYX3"/>
<dbReference type="GO" id="GO:0006338">
    <property type="term" value="P:chromatin remodeling"/>
    <property type="evidence" value="ECO:0007669"/>
    <property type="project" value="UniProtKB-ARBA"/>
</dbReference>
<dbReference type="InterPro" id="IPR040684">
    <property type="entry name" value="HMUDK_hel"/>
</dbReference>
<dbReference type="Pfam" id="PF00385">
    <property type="entry name" value="Chromo"/>
    <property type="match status" value="1"/>
</dbReference>
<dbReference type="PROSITE" id="PS50013">
    <property type="entry name" value="CHROMO_2"/>
    <property type="match status" value="1"/>
</dbReference>
<dbReference type="OrthoDB" id="433924at2759"/>
<reference evidence="3 4" key="1">
    <citation type="journal article" date="2019" name="Nat. Ecol. Evol.">
        <title>Megaphylogeny resolves global patterns of mushroom evolution.</title>
        <authorList>
            <person name="Varga T."/>
            <person name="Krizsan K."/>
            <person name="Foldi C."/>
            <person name="Dima B."/>
            <person name="Sanchez-Garcia M."/>
            <person name="Sanchez-Ramirez S."/>
            <person name="Szollosi G.J."/>
            <person name="Szarkandi J.G."/>
            <person name="Papp V."/>
            <person name="Albert L."/>
            <person name="Andreopoulos W."/>
            <person name="Angelini C."/>
            <person name="Antonin V."/>
            <person name="Barry K.W."/>
            <person name="Bougher N.L."/>
            <person name="Buchanan P."/>
            <person name="Buyck B."/>
            <person name="Bense V."/>
            <person name="Catcheside P."/>
            <person name="Chovatia M."/>
            <person name="Cooper J."/>
            <person name="Damon W."/>
            <person name="Desjardin D."/>
            <person name="Finy P."/>
            <person name="Geml J."/>
            <person name="Haridas S."/>
            <person name="Hughes K."/>
            <person name="Justo A."/>
            <person name="Karasinski D."/>
            <person name="Kautmanova I."/>
            <person name="Kiss B."/>
            <person name="Kocsube S."/>
            <person name="Kotiranta H."/>
            <person name="LaButti K.M."/>
            <person name="Lechner B.E."/>
            <person name="Liimatainen K."/>
            <person name="Lipzen A."/>
            <person name="Lukacs Z."/>
            <person name="Mihaltcheva S."/>
            <person name="Morgado L.N."/>
            <person name="Niskanen T."/>
            <person name="Noordeloos M.E."/>
            <person name="Ohm R.A."/>
            <person name="Ortiz-Santana B."/>
            <person name="Ovrebo C."/>
            <person name="Racz N."/>
            <person name="Riley R."/>
            <person name="Savchenko A."/>
            <person name="Shiryaev A."/>
            <person name="Soop K."/>
            <person name="Spirin V."/>
            <person name="Szebenyi C."/>
            <person name="Tomsovsky M."/>
            <person name="Tulloss R.E."/>
            <person name="Uehling J."/>
            <person name="Grigoriev I.V."/>
            <person name="Vagvolgyi C."/>
            <person name="Papp T."/>
            <person name="Martin F.M."/>
            <person name="Miettinen O."/>
            <person name="Hibbett D.S."/>
            <person name="Nagy L.G."/>
        </authorList>
    </citation>
    <scope>NUCLEOTIDE SEQUENCE [LARGE SCALE GENOMIC DNA]</scope>
    <source>
        <strain evidence="3 4">CBS 166.37</strain>
    </source>
</reference>
<accession>A0A5C3LYX3</accession>
<dbReference type="Pfam" id="PF18723">
    <property type="entry name" value="HMUDK_hel"/>
    <property type="match status" value="1"/>
</dbReference>
<organism evidence="3 4">
    <name type="scientific">Crucibulum laeve</name>
    <dbReference type="NCBI Taxonomy" id="68775"/>
    <lineage>
        <taxon>Eukaryota</taxon>
        <taxon>Fungi</taxon>
        <taxon>Dikarya</taxon>
        <taxon>Basidiomycota</taxon>
        <taxon>Agaricomycotina</taxon>
        <taxon>Agaricomycetes</taxon>
        <taxon>Agaricomycetidae</taxon>
        <taxon>Agaricales</taxon>
        <taxon>Agaricineae</taxon>
        <taxon>Nidulariaceae</taxon>
        <taxon>Crucibulum</taxon>
    </lineage>
</organism>
<keyword evidence="4" id="KW-1185">Reference proteome</keyword>
<dbReference type="InterPro" id="IPR016197">
    <property type="entry name" value="Chromo-like_dom_sf"/>
</dbReference>
<evidence type="ECO:0000259" key="2">
    <source>
        <dbReference type="PROSITE" id="PS50013"/>
    </source>
</evidence>
<evidence type="ECO:0000256" key="1">
    <source>
        <dbReference type="SAM" id="MobiDB-lite"/>
    </source>
</evidence>
<dbReference type="InterPro" id="IPR000953">
    <property type="entry name" value="Chromo/chromo_shadow_dom"/>
</dbReference>
<sequence>MPSMSTSNIASSSQRSESPVSEHRESPRGSSLSRTTPSDFDILCDNVKPTARVLPGHSRRHSLVTPELVVRKERRERSKPYSRPSPRKLFTICGQQFRPTVVFDTFWKFAAERHNIYNKRRAGEPAPWTEDHILKKHKFCNTYRVLDKVCQYLIKEVIEKGSQDPTEVVFRIVLFNTFTRISTWELLTSELGPLTWATYDREKYGAVLTRHRKRSGTKGGKRGDINPVYTGSFQKPHPAFGYDETHMNHLCLLEIMMENDLPSKLLGTPYLADIYEYLISFPSMGPFSTYQLMLNLSYSDVLNFHPNDFVVPGLGASSGLCKMFGKSRLAIAKRTVPDIEIEIIRWMTETQDEHFKRLGLTFTGLGPKNLPMDLSDVEHTICEVDKYAREAHPSISGGKRINLGPTFTPSSGTFPKAIFPKAWSHPARKVSRLRPDRKLVIEKRYVVSHIGKHREGENGMEYYVFWEGYAASEATWEPELALTADAPLAVEQYLATLT</sequence>
<gene>
    <name evidence="3" type="ORF">BDQ12DRAFT_632192</name>
</gene>
<dbReference type="InterPro" id="IPR023780">
    <property type="entry name" value="Chromo_domain"/>
</dbReference>
<dbReference type="Proteomes" id="UP000308652">
    <property type="component" value="Unassembled WGS sequence"/>
</dbReference>
<feature type="compositionally biased region" description="Polar residues" evidence="1">
    <location>
        <begin position="1"/>
        <end position="10"/>
    </location>
</feature>
<dbReference type="EMBL" id="ML213607">
    <property type="protein sequence ID" value="TFK37613.1"/>
    <property type="molecule type" value="Genomic_DNA"/>
</dbReference>
<protein>
    <recommendedName>
        <fullName evidence="2">Chromo domain-containing protein</fullName>
    </recommendedName>
</protein>
<dbReference type="SUPFAM" id="SSF54160">
    <property type="entry name" value="Chromo domain-like"/>
    <property type="match status" value="1"/>
</dbReference>
<evidence type="ECO:0000313" key="3">
    <source>
        <dbReference type="EMBL" id="TFK37613.1"/>
    </source>
</evidence>
<name>A0A5C3LYX3_9AGAR</name>
<evidence type="ECO:0000313" key="4">
    <source>
        <dbReference type="Proteomes" id="UP000308652"/>
    </source>
</evidence>
<dbReference type="Gene3D" id="2.40.50.40">
    <property type="match status" value="1"/>
</dbReference>
<feature type="domain" description="Chromo" evidence="2">
    <location>
        <begin position="445"/>
        <end position="498"/>
    </location>
</feature>
<dbReference type="CDD" id="cd00024">
    <property type="entry name" value="CD_CSD"/>
    <property type="match status" value="1"/>
</dbReference>
<dbReference type="AlphaFoldDB" id="A0A5C3LYX3"/>
<feature type="region of interest" description="Disordered" evidence="1">
    <location>
        <begin position="1"/>
        <end position="37"/>
    </location>
</feature>
<proteinExistence type="predicted"/>
<feature type="compositionally biased region" description="Polar residues" evidence="1">
    <location>
        <begin position="28"/>
        <end position="37"/>
    </location>
</feature>